<dbReference type="Pfam" id="PF04055">
    <property type="entry name" value="Radical_SAM"/>
    <property type="match status" value="1"/>
</dbReference>
<dbReference type="InterPro" id="IPR006467">
    <property type="entry name" value="MiaB-like_bact"/>
</dbReference>
<dbReference type="GO" id="GO:0046872">
    <property type="term" value="F:metal ion binding"/>
    <property type="evidence" value="ECO:0007669"/>
    <property type="project" value="UniProtKB-KW"/>
</dbReference>
<evidence type="ECO:0000256" key="4">
    <source>
        <dbReference type="ARBA" id="ARBA00022679"/>
    </source>
</evidence>
<keyword evidence="7" id="KW-0408">Iron</keyword>
<protein>
    <submittedName>
        <fullName evidence="11">tRNA (N(6)-L-threonylcarbamoyladenosine(37)-C(2))-methylthiotransferase MtaB</fullName>
    </submittedName>
</protein>
<dbReference type="PROSITE" id="PS01278">
    <property type="entry name" value="MTTASE_RADICAL"/>
    <property type="match status" value="1"/>
</dbReference>
<keyword evidence="4" id="KW-0808">Transferase</keyword>
<evidence type="ECO:0000256" key="6">
    <source>
        <dbReference type="ARBA" id="ARBA00022723"/>
    </source>
</evidence>
<dbReference type="InterPro" id="IPR013848">
    <property type="entry name" value="Methylthiotransferase_N"/>
</dbReference>
<accession>A0A932ABQ6</accession>
<evidence type="ECO:0000259" key="9">
    <source>
        <dbReference type="PROSITE" id="PS51449"/>
    </source>
</evidence>
<dbReference type="InterPro" id="IPR005839">
    <property type="entry name" value="Methylthiotransferase"/>
</dbReference>
<dbReference type="SFLD" id="SFLDS00029">
    <property type="entry name" value="Radical_SAM"/>
    <property type="match status" value="1"/>
</dbReference>
<evidence type="ECO:0000256" key="2">
    <source>
        <dbReference type="ARBA" id="ARBA00022485"/>
    </source>
</evidence>
<dbReference type="SFLD" id="SFLDG01061">
    <property type="entry name" value="methylthiotransferase"/>
    <property type="match status" value="1"/>
</dbReference>
<dbReference type="PANTHER" id="PTHR43837">
    <property type="entry name" value="RIBOSOMAL PROTEIN S12 METHYLTHIOTRANSFERASE RIMO"/>
    <property type="match status" value="1"/>
</dbReference>
<dbReference type="InterPro" id="IPR007197">
    <property type="entry name" value="rSAM"/>
</dbReference>
<sequence length="451" mass="49642">MSSYYVYNFGCRATQADGAELERQFASQGLQAAPSEVAADVVVLNTCTVTEAADKDARAAIRRVHRENPAARIVVTGCYAQRAPEELAALPGVSTVVGNSHKHRLAKLVAPAAFVPLASLHQPPPVHVSDIFAHTELLAAPVFDSEAIETAAGAHAERTRPNLKIQDGCDNRCSFCVIPFVRGQSRSLPLPRVLAEVNALIAHGYREVVLSGINLGRWGNDFDRAEHFEALIRAVLAETSLEKLRLSSIEPMDWSDELIALVATSPRLAKHVHAPLQSGSDRVLRAMHRKYRPWHYAERIQKARAAMPHAAIGADVMVGFPGETEELFEESRAFIALLPFTYLHVFTYSPRPGTPAADLPGQVPEPVKRERNRILRALAAEKNRAFRASFIGRELDAITLSRRSGDETEALTDNYLRLRLVGDFAPNQWWRARIQAVTQDGLRGTAVQPAL</sequence>
<keyword evidence="6" id="KW-0479">Metal-binding</keyword>
<dbReference type="InterPro" id="IPR023404">
    <property type="entry name" value="rSAM_horseshoe"/>
</dbReference>
<feature type="domain" description="Radical SAM core" evidence="10">
    <location>
        <begin position="155"/>
        <end position="387"/>
    </location>
</feature>
<dbReference type="Gene3D" id="3.80.30.20">
    <property type="entry name" value="tm_1862 like domain"/>
    <property type="match status" value="1"/>
</dbReference>
<dbReference type="NCBIfam" id="TIGR00089">
    <property type="entry name" value="MiaB/RimO family radical SAM methylthiotransferase"/>
    <property type="match status" value="1"/>
</dbReference>
<proteinExistence type="predicted"/>
<dbReference type="EMBL" id="JACPNR010000014">
    <property type="protein sequence ID" value="MBI2679314.1"/>
    <property type="molecule type" value="Genomic_DNA"/>
</dbReference>
<organism evidence="11 12">
    <name type="scientific">Candidatus Korobacter versatilis</name>
    <dbReference type="NCBI Taxonomy" id="658062"/>
    <lineage>
        <taxon>Bacteria</taxon>
        <taxon>Pseudomonadati</taxon>
        <taxon>Acidobacteriota</taxon>
        <taxon>Terriglobia</taxon>
        <taxon>Terriglobales</taxon>
        <taxon>Candidatus Korobacteraceae</taxon>
        <taxon>Candidatus Korobacter</taxon>
    </lineage>
</organism>
<dbReference type="Pfam" id="PF00919">
    <property type="entry name" value="UPF0004"/>
    <property type="match status" value="1"/>
</dbReference>
<dbReference type="GO" id="GO:0051539">
    <property type="term" value="F:4 iron, 4 sulfur cluster binding"/>
    <property type="evidence" value="ECO:0007669"/>
    <property type="project" value="UniProtKB-KW"/>
</dbReference>
<keyword evidence="5" id="KW-0949">S-adenosyl-L-methionine</keyword>
<dbReference type="CDD" id="cd01335">
    <property type="entry name" value="Radical_SAM"/>
    <property type="match status" value="1"/>
</dbReference>
<dbReference type="PROSITE" id="PS51449">
    <property type="entry name" value="MTTASE_N"/>
    <property type="match status" value="1"/>
</dbReference>
<dbReference type="InterPro" id="IPR038135">
    <property type="entry name" value="Methylthiotransferase_N_sf"/>
</dbReference>
<dbReference type="PROSITE" id="PS51918">
    <property type="entry name" value="RADICAL_SAM"/>
    <property type="match status" value="1"/>
</dbReference>
<gene>
    <name evidence="11" type="primary">mtaB</name>
    <name evidence="11" type="ORF">HYX28_11085</name>
</gene>
<dbReference type="SMART" id="SM00729">
    <property type="entry name" value="Elp3"/>
    <property type="match status" value="1"/>
</dbReference>
<dbReference type="SFLD" id="SFLDG01082">
    <property type="entry name" value="B12-binding_domain_containing"/>
    <property type="match status" value="1"/>
</dbReference>
<dbReference type="PANTHER" id="PTHR43837:SF1">
    <property type="entry name" value="RIBOSOMAL PROTEIN US12 METHYLTHIOTRANSFERASE RIMO"/>
    <property type="match status" value="1"/>
</dbReference>
<evidence type="ECO:0000313" key="12">
    <source>
        <dbReference type="Proteomes" id="UP000779809"/>
    </source>
</evidence>
<dbReference type="GO" id="GO:0005829">
    <property type="term" value="C:cytosol"/>
    <property type="evidence" value="ECO:0007669"/>
    <property type="project" value="TreeGrafter"/>
</dbReference>
<comment type="cofactor">
    <cofactor evidence="1">
        <name>[4Fe-4S] cluster</name>
        <dbReference type="ChEBI" id="CHEBI:49883"/>
    </cofactor>
</comment>
<keyword evidence="8" id="KW-0411">Iron-sulfur</keyword>
<dbReference type="InterPro" id="IPR006638">
    <property type="entry name" value="Elp3/MiaA/NifB-like_rSAM"/>
</dbReference>
<evidence type="ECO:0000256" key="1">
    <source>
        <dbReference type="ARBA" id="ARBA00001966"/>
    </source>
</evidence>
<evidence type="ECO:0000259" key="10">
    <source>
        <dbReference type="PROSITE" id="PS51918"/>
    </source>
</evidence>
<reference evidence="11" key="1">
    <citation type="submission" date="2020-07" db="EMBL/GenBank/DDBJ databases">
        <title>Huge and variable diversity of episymbiotic CPR bacteria and DPANN archaea in groundwater ecosystems.</title>
        <authorList>
            <person name="He C.Y."/>
            <person name="Keren R."/>
            <person name="Whittaker M."/>
            <person name="Farag I.F."/>
            <person name="Doudna J."/>
            <person name="Cate J.H.D."/>
            <person name="Banfield J.F."/>
        </authorList>
    </citation>
    <scope>NUCLEOTIDE SEQUENCE</scope>
    <source>
        <strain evidence="11">NC_groundwater_580_Pr5_B-0.1um_64_19</strain>
    </source>
</reference>
<evidence type="ECO:0000256" key="8">
    <source>
        <dbReference type="ARBA" id="ARBA00023014"/>
    </source>
</evidence>
<evidence type="ECO:0000256" key="3">
    <source>
        <dbReference type="ARBA" id="ARBA00022490"/>
    </source>
</evidence>
<evidence type="ECO:0000313" key="11">
    <source>
        <dbReference type="EMBL" id="MBI2679314.1"/>
    </source>
</evidence>
<dbReference type="GO" id="GO:0035599">
    <property type="term" value="F:aspartic acid methylthiotransferase activity"/>
    <property type="evidence" value="ECO:0007669"/>
    <property type="project" value="TreeGrafter"/>
</dbReference>
<dbReference type="NCBIfam" id="TIGR01579">
    <property type="entry name" value="MiaB-like-C"/>
    <property type="match status" value="1"/>
</dbReference>
<dbReference type="InterPro" id="IPR058240">
    <property type="entry name" value="rSAM_sf"/>
</dbReference>
<dbReference type="SUPFAM" id="SSF102114">
    <property type="entry name" value="Radical SAM enzymes"/>
    <property type="match status" value="1"/>
</dbReference>
<feature type="domain" description="MTTase N-terminal" evidence="9">
    <location>
        <begin position="2"/>
        <end position="114"/>
    </location>
</feature>
<dbReference type="FunFam" id="3.80.30.20:FF:000001">
    <property type="entry name" value="tRNA-2-methylthio-N(6)-dimethylallyladenosine synthase 2"/>
    <property type="match status" value="1"/>
</dbReference>
<keyword evidence="3" id="KW-0963">Cytoplasm</keyword>
<dbReference type="InterPro" id="IPR005840">
    <property type="entry name" value="Ribosomal_uS12_MeSTrfase_RimO"/>
</dbReference>
<dbReference type="InterPro" id="IPR020612">
    <property type="entry name" value="Methylthiotransferase_CS"/>
</dbReference>
<keyword evidence="2" id="KW-0004">4Fe-4S</keyword>
<evidence type="ECO:0000256" key="7">
    <source>
        <dbReference type="ARBA" id="ARBA00023004"/>
    </source>
</evidence>
<comment type="caution">
    <text evidence="11">The sequence shown here is derived from an EMBL/GenBank/DDBJ whole genome shotgun (WGS) entry which is preliminary data.</text>
</comment>
<dbReference type="GO" id="GO:0006400">
    <property type="term" value="P:tRNA modification"/>
    <property type="evidence" value="ECO:0007669"/>
    <property type="project" value="InterPro"/>
</dbReference>
<evidence type="ECO:0000256" key="5">
    <source>
        <dbReference type="ARBA" id="ARBA00022691"/>
    </source>
</evidence>
<dbReference type="Gene3D" id="3.40.50.12160">
    <property type="entry name" value="Methylthiotransferase, N-terminal domain"/>
    <property type="match status" value="1"/>
</dbReference>
<name>A0A932ABQ6_9BACT</name>
<dbReference type="AlphaFoldDB" id="A0A932ABQ6"/>
<dbReference type="Proteomes" id="UP000779809">
    <property type="component" value="Unassembled WGS sequence"/>
</dbReference>